<dbReference type="GO" id="GO:0006355">
    <property type="term" value="P:regulation of DNA-templated transcription"/>
    <property type="evidence" value="ECO:0007669"/>
    <property type="project" value="InterPro"/>
</dbReference>
<dbReference type="SUPFAM" id="SSF48452">
    <property type="entry name" value="TPR-like"/>
    <property type="match status" value="3"/>
</dbReference>
<dbReference type="GO" id="GO:0003677">
    <property type="term" value="F:DNA binding"/>
    <property type="evidence" value="ECO:0007669"/>
    <property type="project" value="UniProtKB-UniRule"/>
</dbReference>
<dbReference type="CDD" id="cd15831">
    <property type="entry name" value="BTAD"/>
    <property type="match status" value="1"/>
</dbReference>
<dbReference type="InterPro" id="IPR001867">
    <property type="entry name" value="OmpR/PhoB-type_DNA-bd"/>
</dbReference>
<gene>
    <name evidence="7" type="ORF">M8542_43175</name>
</gene>
<feature type="repeat" description="TPR" evidence="3">
    <location>
        <begin position="897"/>
        <end position="930"/>
    </location>
</feature>
<dbReference type="InterPro" id="IPR016032">
    <property type="entry name" value="Sig_transdc_resp-reg_C-effctor"/>
</dbReference>
<evidence type="ECO:0000256" key="2">
    <source>
        <dbReference type="ARBA" id="ARBA00023125"/>
    </source>
</evidence>
<dbReference type="Pfam" id="PF17874">
    <property type="entry name" value="TPR_MalT"/>
    <property type="match status" value="1"/>
</dbReference>
<dbReference type="EMBL" id="JAMXQV010000034">
    <property type="protein sequence ID" value="MCR6489639.1"/>
    <property type="molecule type" value="Genomic_DNA"/>
</dbReference>
<feature type="domain" description="OmpR/PhoB-type" evidence="6">
    <location>
        <begin position="1"/>
        <end position="89"/>
    </location>
</feature>
<dbReference type="InterPro" id="IPR011990">
    <property type="entry name" value="TPR-like_helical_dom_sf"/>
</dbReference>
<dbReference type="SUPFAM" id="SSF52540">
    <property type="entry name" value="P-loop containing nucleoside triphosphate hydrolases"/>
    <property type="match status" value="1"/>
</dbReference>
<evidence type="ECO:0000256" key="1">
    <source>
        <dbReference type="ARBA" id="ARBA00005820"/>
    </source>
</evidence>
<keyword evidence="8" id="KW-1185">Reference proteome</keyword>
<dbReference type="InterPro" id="IPR019734">
    <property type="entry name" value="TPR_rpt"/>
</dbReference>
<evidence type="ECO:0000313" key="8">
    <source>
        <dbReference type="Proteomes" id="UP001144096"/>
    </source>
</evidence>
<dbReference type="Gene3D" id="1.25.40.10">
    <property type="entry name" value="Tetratricopeptide repeat domain"/>
    <property type="match status" value="3"/>
</dbReference>
<dbReference type="AlphaFoldDB" id="A0A9X2SP92"/>
<dbReference type="GO" id="GO:0000160">
    <property type="term" value="P:phosphorelay signal transduction system"/>
    <property type="evidence" value="ECO:0007669"/>
    <property type="project" value="InterPro"/>
</dbReference>
<keyword evidence="2 4" id="KW-0238">DNA-binding</keyword>
<dbReference type="GO" id="GO:0043531">
    <property type="term" value="F:ADP binding"/>
    <property type="evidence" value="ECO:0007669"/>
    <property type="project" value="InterPro"/>
</dbReference>
<dbReference type="Gene3D" id="1.10.10.10">
    <property type="entry name" value="Winged helix-like DNA-binding domain superfamily/Winged helix DNA-binding domain"/>
    <property type="match status" value="1"/>
</dbReference>
<name>A0A9X2SP92_9PSEU</name>
<proteinExistence type="inferred from homology"/>
<feature type="region of interest" description="Disordered" evidence="5">
    <location>
        <begin position="984"/>
        <end position="1003"/>
    </location>
</feature>
<dbReference type="Proteomes" id="UP001144096">
    <property type="component" value="Unassembled WGS sequence"/>
</dbReference>
<reference evidence="7" key="1">
    <citation type="submission" date="2022-06" db="EMBL/GenBank/DDBJ databases">
        <title>Amycolatopsis iheyaensis sp. nov., a new species of the genus Amycolatopsis isolated from soil in Iheya island, Japan.</title>
        <authorList>
            <person name="Ngamcharungchit C."/>
            <person name="Kanto H."/>
            <person name="Take A."/>
            <person name="Intra B."/>
            <person name="Matsumoto A."/>
            <person name="Panbangred W."/>
            <person name="Inahashi Y."/>
        </authorList>
    </citation>
    <scope>NUCLEOTIDE SEQUENCE</scope>
    <source>
        <strain evidence="7">OK19-0408</strain>
    </source>
</reference>
<sequence length="1003" mass="107925">MGILGPVEVWSGDRRLSSGGKRQQRLLAFLALNANHSLRPSQVIDALWDESPPSTARDQVYNTVAKLRGALGDARAAITSEGGSYRLVVAENDVDSLRFQQLVGQARKLAPADPRSAATLLDSALGLWRGNALTGLDGRAFTDAAAILDEEFLAAHELLIQLRLHLGATGGLAARVAGLVARHPVRETLVARQMAVLHHDGRAAEALQVYARTRILLADELGVDPGRELKAQYEHILEEIAESEVTEIPGERRYLPRVVADFTGRTKEIDQLIGLTREADGSAVVITALDGMPGIGKTTLAIRAGHLLSDQHPDGQLFLDLHGHTPGQSPTPASTALDALLRGVGVQPERIPEDLDRRADLWRASVASRRMLIVLDNAADAAQIRPLLPGTPGVQVIVTSRRRLAMLEGATSLSLDLLSADEAAELFRRIAEPGRPAMDADVVQEIISLCDRLPLAIRIAASRLRARPTWTPRFLAELLRDEDHRLGELAAGDRSVAAAFAVSYQHLGAAERAGFRLLGLMPGGDFDAHAAAAILGVPVIAAGRLLEDLVDANLLAQHAATRYHFHDLLRQYAHTTVLEECTAAERHAAIRRLLEHYLALGRAAERVLDPGRSGATPGEPGDPLLESAEEARGVVAAEHRNLVATLQVATKHAVPDIASDVAVTFGPLLVRRGYLAEALDVYERGLDMAKAHGDHRTEAVLHRNKGLALIAVRQLDAALHTLRIALALEEELGDELGAGRVHTNIGIAHIRKGHFREAIPTLLRATSLLTGGTPRDRAAPLLNLGVAHTGVEDYDAAIDCSREVLALTDLDNPYLEATALLNLGYALTERGDTDDSRWYLEQAGSLAHRIGATEVEARSLVFLAETFRAQGRIDDALRQGRTALALARDIGHRDVENRALTALGRIHAAAGTVEDARHCFIQALQLSTRDRSSYTDVLAHDGLARTSLSAGDHRSAATHWTTALSMARATDLPIADRIAAELGRLGDHQSPGGPGPSPRRSEV</sequence>
<dbReference type="Pfam" id="PF03704">
    <property type="entry name" value="BTAD"/>
    <property type="match status" value="1"/>
</dbReference>
<dbReference type="SMART" id="SM01043">
    <property type="entry name" value="BTAD"/>
    <property type="match status" value="1"/>
</dbReference>
<dbReference type="PRINTS" id="PR00364">
    <property type="entry name" value="DISEASERSIST"/>
</dbReference>
<comment type="similarity">
    <text evidence="1">Belongs to the AfsR/DnrI/RedD regulatory family.</text>
</comment>
<dbReference type="InterPro" id="IPR041617">
    <property type="entry name" value="TPR_MalT"/>
</dbReference>
<keyword evidence="3" id="KW-0802">TPR repeat</keyword>
<dbReference type="InterPro" id="IPR002182">
    <property type="entry name" value="NB-ARC"/>
</dbReference>
<accession>A0A9X2SP92</accession>
<dbReference type="InterPro" id="IPR005158">
    <property type="entry name" value="BTAD"/>
</dbReference>
<evidence type="ECO:0000256" key="5">
    <source>
        <dbReference type="SAM" id="MobiDB-lite"/>
    </source>
</evidence>
<organism evidence="7 8">
    <name type="scientific">Amycolatopsis iheyensis</name>
    <dbReference type="NCBI Taxonomy" id="2945988"/>
    <lineage>
        <taxon>Bacteria</taxon>
        <taxon>Bacillati</taxon>
        <taxon>Actinomycetota</taxon>
        <taxon>Actinomycetes</taxon>
        <taxon>Pseudonocardiales</taxon>
        <taxon>Pseudonocardiaceae</taxon>
        <taxon>Amycolatopsis</taxon>
    </lineage>
</organism>
<dbReference type="Gene3D" id="3.40.50.300">
    <property type="entry name" value="P-loop containing nucleotide triphosphate hydrolases"/>
    <property type="match status" value="1"/>
</dbReference>
<evidence type="ECO:0000256" key="4">
    <source>
        <dbReference type="PROSITE-ProRule" id="PRU01091"/>
    </source>
</evidence>
<evidence type="ECO:0000256" key="3">
    <source>
        <dbReference type="PROSITE-ProRule" id="PRU00339"/>
    </source>
</evidence>
<feature type="DNA-binding region" description="OmpR/PhoB-type" evidence="4">
    <location>
        <begin position="1"/>
        <end position="89"/>
    </location>
</feature>
<dbReference type="RefSeq" id="WP_257926200.1">
    <property type="nucleotide sequence ID" value="NZ_JAMXQV010000034.1"/>
</dbReference>
<dbReference type="PANTHER" id="PTHR47691">
    <property type="entry name" value="REGULATOR-RELATED"/>
    <property type="match status" value="1"/>
</dbReference>
<dbReference type="Pfam" id="PF00931">
    <property type="entry name" value="NB-ARC"/>
    <property type="match status" value="1"/>
</dbReference>
<dbReference type="SMART" id="SM00028">
    <property type="entry name" value="TPR"/>
    <property type="match status" value="7"/>
</dbReference>
<dbReference type="PROSITE" id="PS51755">
    <property type="entry name" value="OMPR_PHOB"/>
    <property type="match status" value="1"/>
</dbReference>
<evidence type="ECO:0000313" key="7">
    <source>
        <dbReference type="EMBL" id="MCR6489639.1"/>
    </source>
</evidence>
<protein>
    <submittedName>
        <fullName evidence="7">Tetratricopeptide repeat protein</fullName>
    </submittedName>
</protein>
<dbReference type="SMART" id="SM00862">
    <property type="entry name" value="Trans_reg_C"/>
    <property type="match status" value="1"/>
</dbReference>
<comment type="caution">
    <text evidence="7">The sequence shown here is derived from an EMBL/GenBank/DDBJ whole genome shotgun (WGS) entry which is preliminary data.</text>
</comment>
<dbReference type="PROSITE" id="PS50005">
    <property type="entry name" value="TPR"/>
    <property type="match status" value="1"/>
</dbReference>
<dbReference type="PANTHER" id="PTHR47691:SF3">
    <property type="entry name" value="HTH-TYPE TRANSCRIPTIONAL REGULATOR RV0890C-RELATED"/>
    <property type="match status" value="1"/>
</dbReference>
<dbReference type="InterPro" id="IPR036388">
    <property type="entry name" value="WH-like_DNA-bd_sf"/>
</dbReference>
<dbReference type="SUPFAM" id="SSF46894">
    <property type="entry name" value="C-terminal effector domain of the bipartite response regulators"/>
    <property type="match status" value="1"/>
</dbReference>
<dbReference type="InterPro" id="IPR027417">
    <property type="entry name" value="P-loop_NTPase"/>
</dbReference>
<evidence type="ECO:0000259" key="6">
    <source>
        <dbReference type="PROSITE" id="PS51755"/>
    </source>
</evidence>